<reference evidence="1 2" key="1">
    <citation type="submission" date="2016-05" db="EMBL/GenBank/DDBJ databases">
        <title>Paenibacillus oryzae. sp. nov., isolated from the rice root.</title>
        <authorList>
            <person name="Zhang J."/>
            <person name="Zhang X."/>
        </authorList>
    </citation>
    <scope>NUCLEOTIDE SEQUENCE [LARGE SCALE GENOMIC DNA]</scope>
    <source>
        <strain evidence="1 2">1DrF-4</strain>
    </source>
</reference>
<dbReference type="Proteomes" id="UP000092024">
    <property type="component" value="Unassembled WGS sequence"/>
</dbReference>
<dbReference type="GO" id="GO:0005737">
    <property type="term" value="C:cytoplasm"/>
    <property type="evidence" value="ECO:0007669"/>
    <property type="project" value="TreeGrafter"/>
</dbReference>
<dbReference type="NCBIfam" id="TIGR01668">
    <property type="entry name" value="YqeG_hyp_ppase"/>
    <property type="match status" value="1"/>
</dbReference>
<evidence type="ECO:0000313" key="2">
    <source>
        <dbReference type="Proteomes" id="UP000092024"/>
    </source>
</evidence>
<dbReference type="AlphaFoldDB" id="A0A1A5YHR0"/>
<evidence type="ECO:0000313" key="1">
    <source>
        <dbReference type="EMBL" id="OBR65083.1"/>
    </source>
</evidence>
<proteinExistence type="predicted"/>
<dbReference type="InterPro" id="IPR010021">
    <property type="entry name" value="PGPP1/Gep4"/>
</dbReference>
<dbReference type="SUPFAM" id="SSF56784">
    <property type="entry name" value="HAD-like"/>
    <property type="match status" value="1"/>
</dbReference>
<accession>A0A1A5YHR0</accession>
<dbReference type="EMBL" id="LYPA01000064">
    <property type="protein sequence ID" value="OBR65083.1"/>
    <property type="molecule type" value="Genomic_DNA"/>
</dbReference>
<keyword evidence="2" id="KW-1185">Reference proteome</keyword>
<evidence type="ECO:0008006" key="3">
    <source>
        <dbReference type="Google" id="ProtNLM"/>
    </source>
</evidence>
<dbReference type="Gene3D" id="3.40.50.1000">
    <property type="entry name" value="HAD superfamily/HAD-like"/>
    <property type="match status" value="1"/>
</dbReference>
<dbReference type="PANTHER" id="PTHR19288">
    <property type="entry name" value="4-NITROPHENYLPHOSPHATASE-RELATED"/>
    <property type="match status" value="1"/>
</dbReference>
<sequence length="175" mass="19742">MFERLVPKKRVHSVYDIDLDELYLHGVRGIITDLDNTLVGAREPLATPELIVWLDKVKAAGFRVVIVSNNNKTRVGNFAVPLDIPFLHAARKPSQQAFRKALALLQLEPGQTAMIGDQMMTDVLGGNRLGLHTILVAPISPADEGMMTRVNRKIEKYALTRLRRRGLWYEEDKQS</sequence>
<dbReference type="NCBIfam" id="TIGR01509">
    <property type="entry name" value="HAD-SF-IA-v3"/>
    <property type="match status" value="1"/>
</dbReference>
<dbReference type="Pfam" id="PF13242">
    <property type="entry name" value="Hydrolase_like"/>
    <property type="match status" value="1"/>
</dbReference>
<dbReference type="RefSeq" id="WP_068684405.1">
    <property type="nucleotide sequence ID" value="NZ_LYPA01000064.1"/>
</dbReference>
<dbReference type="NCBIfam" id="TIGR01662">
    <property type="entry name" value="HAD-SF-IIIA"/>
    <property type="match status" value="1"/>
</dbReference>
<dbReference type="GO" id="GO:0008962">
    <property type="term" value="F:phosphatidylglycerophosphatase activity"/>
    <property type="evidence" value="ECO:0007669"/>
    <property type="project" value="InterPro"/>
</dbReference>
<name>A0A1A5YHR0_9BACL</name>
<dbReference type="STRING" id="1844972.A7K91_05875"/>
<organism evidence="1 2">
    <name type="scientific">Paenibacillus oryzae</name>
    <dbReference type="NCBI Taxonomy" id="1844972"/>
    <lineage>
        <taxon>Bacteria</taxon>
        <taxon>Bacillati</taxon>
        <taxon>Bacillota</taxon>
        <taxon>Bacilli</taxon>
        <taxon>Bacillales</taxon>
        <taxon>Paenibacillaceae</taxon>
        <taxon>Paenibacillus</taxon>
    </lineage>
</organism>
<dbReference type="InterPro" id="IPR006549">
    <property type="entry name" value="HAD-SF_hydro_IIIA"/>
</dbReference>
<dbReference type="InterPro" id="IPR023214">
    <property type="entry name" value="HAD_sf"/>
</dbReference>
<dbReference type="OrthoDB" id="9787572at2"/>
<gene>
    <name evidence="1" type="ORF">A7K91_05875</name>
</gene>
<dbReference type="InterPro" id="IPR036412">
    <property type="entry name" value="HAD-like_sf"/>
</dbReference>
<dbReference type="InterPro" id="IPR006439">
    <property type="entry name" value="HAD-SF_hydro_IA"/>
</dbReference>
<comment type="caution">
    <text evidence="1">The sequence shown here is derived from an EMBL/GenBank/DDBJ whole genome shotgun (WGS) entry which is preliminary data.</text>
</comment>
<protein>
    <recommendedName>
        <fullName evidence="3">HAD family hydrolase</fullName>
    </recommendedName>
</protein>
<dbReference type="CDD" id="cd16416">
    <property type="entry name" value="HAD_BsYqeG-like"/>
    <property type="match status" value="1"/>
</dbReference>
<dbReference type="PANTHER" id="PTHR19288:SF25">
    <property type="entry name" value="PHOSPHATIDYLGLYCEROPHOSPHATASE GEP4, MITOCHONDRIAL"/>
    <property type="match status" value="1"/>
</dbReference>